<dbReference type="PANTHER" id="PTHR24279">
    <property type="entry name" value="CYTOCHROME P450"/>
    <property type="match status" value="1"/>
</dbReference>
<dbReference type="Gene3D" id="1.10.630.10">
    <property type="entry name" value="Cytochrome P450"/>
    <property type="match status" value="1"/>
</dbReference>
<keyword evidence="3" id="KW-0349">Heme</keyword>
<evidence type="ECO:0000256" key="5">
    <source>
        <dbReference type="ARBA" id="ARBA00023002"/>
    </source>
</evidence>
<dbReference type="AlphaFoldDB" id="A0A2G9QJQ3"/>
<dbReference type="GO" id="GO:0020037">
    <property type="term" value="F:heme binding"/>
    <property type="evidence" value="ECO:0007669"/>
    <property type="project" value="InterPro"/>
</dbReference>
<name>A0A2G9QJQ3_AQUCT</name>
<dbReference type="Pfam" id="PF00067">
    <property type="entry name" value="p450"/>
    <property type="match status" value="1"/>
</dbReference>
<accession>A0A2G9QJQ3</accession>
<evidence type="ECO:0000256" key="6">
    <source>
        <dbReference type="ARBA" id="ARBA00023004"/>
    </source>
</evidence>
<comment type="cofactor">
    <cofactor evidence="1">
        <name>heme</name>
        <dbReference type="ChEBI" id="CHEBI:30413"/>
    </cofactor>
</comment>
<dbReference type="GO" id="GO:0006700">
    <property type="term" value="P:C21-steroid hormone biosynthetic process"/>
    <property type="evidence" value="ECO:0007669"/>
    <property type="project" value="TreeGrafter"/>
</dbReference>
<evidence type="ECO:0000256" key="2">
    <source>
        <dbReference type="ARBA" id="ARBA00010617"/>
    </source>
</evidence>
<keyword evidence="6" id="KW-0408">Iron</keyword>
<evidence type="ECO:0000256" key="4">
    <source>
        <dbReference type="ARBA" id="ARBA00022723"/>
    </source>
</evidence>
<sequence length="93" mass="11046">MVNIADPELLENLLRQEGKYPMRTEVDLWKEHRDIRNLPYGPFTEQGHKWYNLRNVLNKKMLKPTEARAYTGSINEVVTDLMERIQEIRSESS</sequence>
<comment type="similarity">
    <text evidence="2">Belongs to the cytochrome P450 family.</text>
</comment>
<proteinExistence type="inferred from homology"/>
<evidence type="ECO:0000256" key="1">
    <source>
        <dbReference type="ARBA" id="ARBA00001971"/>
    </source>
</evidence>
<dbReference type="GO" id="GO:0005743">
    <property type="term" value="C:mitochondrial inner membrane"/>
    <property type="evidence" value="ECO:0007669"/>
    <property type="project" value="TreeGrafter"/>
</dbReference>
<evidence type="ECO:0000256" key="7">
    <source>
        <dbReference type="ARBA" id="ARBA00023033"/>
    </source>
</evidence>
<evidence type="ECO:0000313" key="8">
    <source>
        <dbReference type="EMBL" id="PIO15786.1"/>
    </source>
</evidence>
<dbReference type="GO" id="GO:0071375">
    <property type="term" value="P:cellular response to peptide hormone stimulus"/>
    <property type="evidence" value="ECO:0007669"/>
    <property type="project" value="TreeGrafter"/>
</dbReference>
<keyword evidence="9" id="KW-1185">Reference proteome</keyword>
<gene>
    <name evidence="8" type="ORF">AB205_0034170</name>
</gene>
<dbReference type="GO" id="GO:0034650">
    <property type="term" value="P:cortisol metabolic process"/>
    <property type="evidence" value="ECO:0007669"/>
    <property type="project" value="TreeGrafter"/>
</dbReference>
<evidence type="ECO:0000256" key="3">
    <source>
        <dbReference type="ARBA" id="ARBA00022617"/>
    </source>
</evidence>
<dbReference type="GO" id="GO:0005506">
    <property type="term" value="F:iron ion binding"/>
    <property type="evidence" value="ECO:0007669"/>
    <property type="project" value="InterPro"/>
</dbReference>
<dbReference type="Proteomes" id="UP000228934">
    <property type="component" value="Unassembled WGS sequence"/>
</dbReference>
<reference evidence="9" key="1">
    <citation type="journal article" date="2017" name="Nat. Commun.">
        <title>The North American bullfrog draft genome provides insight into hormonal regulation of long noncoding RNA.</title>
        <authorList>
            <person name="Hammond S.A."/>
            <person name="Warren R.L."/>
            <person name="Vandervalk B.P."/>
            <person name="Kucuk E."/>
            <person name="Khan H."/>
            <person name="Gibb E.A."/>
            <person name="Pandoh P."/>
            <person name="Kirk H."/>
            <person name="Zhao Y."/>
            <person name="Jones M."/>
            <person name="Mungall A.J."/>
            <person name="Coope R."/>
            <person name="Pleasance S."/>
            <person name="Moore R.A."/>
            <person name="Holt R.A."/>
            <person name="Round J.M."/>
            <person name="Ohora S."/>
            <person name="Walle B.V."/>
            <person name="Veldhoen N."/>
            <person name="Helbing C.C."/>
            <person name="Birol I."/>
        </authorList>
    </citation>
    <scope>NUCLEOTIDE SEQUENCE [LARGE SCALE GENOMIC DNA]</scope>
</reference>
<dbReference type="GO" id="GO:0004497">
    <property type="term" value="F:monooxygenase activity"/>
    <property type="evidence" value="ECO:0007669"/>
    <property type="project" value="UniProtKB-KW"/>
</dbReference>
<dbReference type="GO" id="GO:0008203">
    <property type="term" value="P:cholesterol metabolic process"/>
    <property type="evidence" value="ECO:0007669"/>
    <property type="project" value="TreeGrafter"/>
</dbReference>
<keyword evidence="4" id="KW-0479">Metal-binding</keyword>
<protein>
    <submittedName>
        <fullName evidence="8">Uncharacterized protein</fullName>
    </submittedName>
</protein>
<evidence type="ECO:0000313" key="9">
    <source>
        <dbReference type="Proteomes" id="UP000228934"/>
    </source>
</evidence>
<dbReference type="InterPro" id="IPR001128">
    <property type="entry name" value="Cyt_P450"/>
</dbReference>
<dbReference type="SUPFAM" id="SSF48264">
    <property type="entry name" value="Cytochrome P450"/>
    <property type="match status" value="1"/>
</dbReference>
<dbReference type="OrthoDB" id="9907353at2759"/>
<dbReference type="InterPro" id="IPR050479">
    <property type="entry name" value="CYP11_CYP27_families"/>
</dbReference>
<dbReference type="PANTHER" id="PTHR24279:SF123">
    <property type="entry name" value="CYTOCHROME P450 FAMILY 27 SUBFAMILY A MEMBER 1"/>
    <property type="match status" value="1"/>
</dbReference>
<keyword evidence="7" id="KW-0503">Monooxygenase</keyword>
<feature type="non-terminal residue" evidence="8">
    <location>
        <position position="93"/>
    </location>
</feature>
<keyword evidence="5" id="KW-0560">Oxidoreductase</keyword>
<dbReference type="GO" id="GO:0016705">
    <property type="term" value="F:oxidoreductase activity, acting on paired donors, with incorporation or reduction of molecular oxygen"/>
    <property type="evidence" value="ECO:0007669"/>
    <property type="project" value="InterPro"/>
</dbReference>
<dbReference type="GO" id="GO:0006704">
    <property type="term" value="P:glucocorticoid biosynthetic process"/>
    <property type="evidence" value="ECO:0007669"/>
    <property type="project" value="TreeGrafter"/>
</dbReference>
<organism evidence="8 9">
    <name type="scientific">Aquarana catesbeiana</name>
    <name type="common">American bullfrog</name>
    <name type="synonym">Rana catesbeiana</name>
    <dbReference type="NCBI Taxonomy" id="8400"/>
    <lineage>
        <taxon>Eukaryota</taxon>
        <taxon>Metazoa</taxon>
        <taxon>Chordata</taxon>
        <taxon>Craniata</taxon>
        <taxon>Vertebrata</taxon>
        <taxon>Euteleostomi</taxon>
        <taxon>Amphibia</taxon>
        <taxon>Batrachia</taxon>
        <taxon>Anura</taxon>
        <taxon>Neobatrachia</taxon>
        <taxon>Ranoidea</taxon>
        <taxon>Ranidae</taxon>
        <taxon>Aquarana</taxon>
    </lineage>
</organism>
<dbReference type="InterPro" id="IPR036396">
    <property type="entry name" value="Cyt_P450_sf"/>
</dbReference>
<dbReference type="EMBL" id="KV963555">
    <property type="protein sequence ID" value="PIO15786.1"/>
    <property type="molecule type" value="Genomic_DNA"/>
</dbReference>